<keyword evidence="5" id="KW-1185">Reference proteome</keyword>
<evidence type="ECO:0000313" key="4">
    <source>
        <dbReference type="EMBL" id="KYP36277.1"/>
    </source>
</evidence>
<dbReference type="PANTHER" id="PTHR42648:SF21">
    <property type="entry name" value="CYSTEINE-RICH RLK (RECEPTOR-LIKE PROTEIN KINASE) 8"/>
    <property type="match status" value="1"/>
</dbReference>
<dbReference type="AlphaFoldDB" id="A0A151R132"/>
<evidence type="ECO:0000313" key="5">
    <source>
        <dbReference type="Proteomes" id="UP000075243"/>
    </source>
</evidence>
<evidence type="ECO:0000259" key="2">
    <source>
        <dbReference type="Pfam" id="PF13976"/>
    </source>
</evidence>
<keyword evidence="1" id="KW-0645">Protease</keyword>
<evidence type="ECO:0000259" key="3">
    <source>
        <dbReference type="Pfam" id="PF22936"/>
    </source>
</evidence>
<feature type="domain" description="GAG-pre-integrase" evidence="2">
    <location>
        <begin position="94"/>
        <end position="163"/>
    </location>
</feature>
<dbReference type="Gramene" id="C.cajan_45302.t">
    <property type="protein sequence ID" value="C.cajan_45302.t.cds1"/>
    <property type="gene ID" value="C.cajan_45302"/>
</dbReference>
<name>A0A151R132_CAJCA</name>
<dbReference type="GO" id="GO:0008233">
    <property type="term" value="F:peptidase activity"/>
    <property type="evidence" value="ECO:0007669"/>
    <property type="project" value="UniProtKB-KW"/>
</dbReference>
<sequence length="208" mass="23236">MTGERSMFLDLKSKKGGQVTFGGGQKGHIMGIGKIGINSSISIDNVLYVKGLTHNLLSISQLCDSGYEVSFNKNKCTVSQLDSSILFTVNRCNNLYKIMVNELENQNVDCLVSYENQWIWHKKLGHVSQILISKLKKHNLVRGLPNLVHQTNNVCEACQNGKQIKSSFQSKNHVSTSRPLELLHIDLFGPTRTIFVSGKRYGLVIVDD</sequence>
<dbReference type="GO" id="GO:0006508">
    <property type="term" value="P:proteolysis"/>
    <property type="evidence" value="ECO:0007669"/>
    <property type="project" value="UniProtKB-KW"/>
</dbReference>
<dbReference type="InterPro" id="IPR054722">
    <property type="entry name" value="PolX-like_BBD"/>
</dbReference>
<dbReference type="EMBL" id="KQ484240">
    <property type="protein sequence ID" value="KYP36277.1"/>
    <property type="molecule type" value="Genomic_DNA"/>
</dbReference>
<accession>A0A151R132</accession>
<evidence type="ECO:0000256" key="1">
    <source>
        <dbReference type="ARBA" id="ARBA00022670"/>
    </source>
</evidence>
<proteinExistence type="predicted"/>
<keyword evidence="1" id="KW-0378">Hydrolase</keyword>
<dbReference type="InterPro" id="IPR039537">
    <property type="entry name" value="Retrotran_Ty1/copia-like"/>
</dbReference>
<dbReference type="Pfam" id="PF22936">
    <property type="entry name" value="Pol_BBD"/>
    <property type="match status" value="1"/>
</dbReference>
<organism evidence="4 5">
    <name type="scientific">Cajanus cajan</name>
    <name type="common">Pigeon pea</name>
    <name type="synonym">Cajanus indicus</name>
    <dbReference type="NCBI Taxonomy" id="3821"/>
    <lineage>
        <taxon>Eukaryota</taxon>
        <taxon>Viridiplantae</taxon>
        <taxon>Streptophyta</taxon>
        <taxon>Embryophyta</taxon>
        <taxon>Tracheophyta</taxon>
        <taxon>Spermatophyta</taxon>
        <taxon>Magnoliopsida</taxon>
        <taxon>eudicotyledons</taxon>
        <taxon>Gunneridae</taxon>
        <taxon>Pentapetalae</taxon>
        <taxon>rosids</taxon>
        <taxon>fabids</taxon>
        <taxon>Fabales</taxon>
        <taxon>Fabaceae</taxon>
        <taxon>Papilionoideae</taxon>
        <taxon>50 kb inversion clade</taxon>
        <taxon>NPAAA clade</taxon>
        <taxon>indigoferoid/millettioid clade</taxon>
        <taxon>Phaseoleae</taxon>
        <taxon>Cajanus</taxon>
    </lineage>
</organism>
<dbReference type="Proteomes" id="UP000075243">
    <property type="component" value="Unassembled WGS sequence"/>
</dbReference>
<protein>
    <submittedName>
        <fullName evidence="4">Copia protein</fullName>
    </submittedName>
</protein>
<reference evidence="4" key="1">
    <citation type="journal article" date="2012" name="Nat. Biotechnol.">
        <title>Draft genome sequence of pigeonpea (Cajanus cajan), an orphan legume crop of resource-poor farmers.</title>
        <authorList>
            <person name="Varshney R.K."/>
            <person name="Chen W."/>
            <person name="Li Y."/>
            <person name="Bharti A.K."/>
            <person name="Saxena R.K."/>
            <person name="Schlueter J.A."/>
            <person name="Donoghue M.T."/>
            <person name="Azam S."/>
            <person name="Fan G."/>
            <person name="Whaley A.M."/>
            <person name="Farmer A.D."/>
            <person name="Sheridan J."/>
            <person name="Iwata A."/>
            <person name="Tuteja R."/>
            <person name="Penmetsa R.V."/>
            <person name="Wu W."/>
            <person name="Upadhyaya H.D."/>
            <person name="Yang S.P."/>
            <person name="Shah T."/>
            <person name="Saxena K.B."/>
            <person name="Michael T."/>
            <person name="McCombie W.R."/>
            <person name="Yang B."/>
            <person name="Zhang G."/>
            <person name="Yang H."/>
            <person name="Wang J."/>
            <person name="Spillane C."/>
            <person name="Cook D.R."/>
            <person name="May G.D."/>
            <person name="Xu X."/>
            <person name="Jackson S.A."/>
        </authorList>
    </citation>
    <scope>NUCLEOTIDE SEQUENCE [LARGE SCALE GENOMIC DNA]</scope>
</reference>
<dbReference type="InterPro" id="IPR025724">
    <property type="entry name" value="GAG-pre-integrase_dom"/>
</dbReference>
<gene>
    <name evidence="4" type="ORF">KK1_042618</name>
</gene>
<dbReference type="Pfam" id="PF13976">
    <property type="entry name" value="gag_pre-integrs"/>
    <property type="match status" value="1"/>
</dbReference>
<feature type="domain" description="Retrovirus-related Pol polyprotein from transposon TNT 1-94-like beta-barrel" evidence="3">
    <location>
        <begin position="1"/>
        <end position="67"/>
    </location>
</feature>
<dbReference type="OMA" id="ENQWIWH"/>
<dbReference type="PANTHER" id="PTHR42648">
    <property type="entry name" value="TRANSPOSASE, PUTATIVE-RELATED"/>
    <property type="match status" value="1"/>
</dbReference>